<evidence type="ECO:0000313" key="1">
    <source>
        <dbReference type="EMBL" id="EJW75809.1"/>
    </source>
</evidence>
<name>J9EKC5_WUCBA</name>
<protein>
    <submittedName>
        <fullName evidence="1">Uncharacterized protein</fullName>
    </submittedName>
</protein>
<organism evidence="1 2">
    <name type="scientific">Wuchereria bancrofti</name>
    <dbReference type="NCBI Taxonomy" id="6293"/>
    <lineage>
        <taxon>Eukaryota</taxon>
        <taxon>Metazoa</taxon>
        <taxon>Ecdysozoa</taxon>
        <taxon>Nematoda</taxon>
        <taxon>Chromadorea</taxon>
        <taxon>Rhabditida</taxon>
        <taxon>Spirurina</taxon>
        <taxon>Spiruromorpha</taxon>
        <taxon>Filarioidea</taxon>
        <taxon>Onchocercidae</taxon>
        <taxon>Wuchereria</taxon>
    </lineage>
</organism>
<accession>J9EKC5</accession>
<comment type="caution">
    <text evidence="1">The sequence shown here is derived from an EMBL/GenBank/DDBJ whole genome shotgun (WGS) entry which is preliminary data.</text>
</comment>
<reference evidence="2" key="1">
    <citation type="submission" date="2012-08" db="EMBL/GenBank/DDBJ databases">
        <title>The Genome Sequence of Wuchereria bancrofti.</title>
        <authorList>
            <person name="Nutman T.B."/>
            <person name="Fink D.L."/>
            <person name="Russ C."/>
            <person name="Young S."/>
            <person name="Zeng Q."/>
            <person name="Koehrsen M."/>
            <person name="Alvarado L."/>
            <person name="Berlin A."/>
            <person name="Chapman S.B."/>
            <person name="Chen Z."/>
            <person name="Freedman E."/>
            <person name="Gellesch M."/>
            <person name="Goldberg J."/>
            <person name="Griggs A."/>
            <person name="Gujja S."/>
            <person name="Heilman E.R."/>
            <person name="Heiman D."/>
            <person name="Hepburn T."/>
            <person name="Howarth C."/>
            <person name="Jen D."/>
            <person name="Larson L."/>
            <person name="Lewis B."/>
            <person name="Mehta T."/>
            <person name="Park D."/>
            <person name="Pearson M."/>
            <person name="Roberts A."/>
            <person name="Saif S."/>
            <person name="Shea T."/>
            <person name="Shenoy N."/>
            <person name="Sisk P."/>
            <person name="Stolte C."/>
            <person name="Sykes S."/>
            <person name="Walk T."/>
            <person name="White J."/>
            <person name="Yandava C."/>
            <person name="Haas B."/>
            <person name="Henn M.R."/>
            <person name="Nusbaum C."/>
            <person name="Birren B."/>
        </authorList>
    </citation>
    <scope>NUCLEOTIDE SEQUENCE [LARGE SCALE GENOMIC DNA]</scope>
    <source>
        <strain evidence="2">NA</strain>
    </source>
</reference>
<dbReference type="EMBL" id="ADBV01010014">
    <property type="protein sequence ID" value="EJW75809.1"/>
    <property type="molecule type" value="Genomic_DNA"/>
</dbReference>
<dbReference type="AlphaFoldDB" id="J9EKC5"/>
<proteinExistence type="predicted"/>
<gene>
    <name evidence="1" type="ORF">WUBG_13284</name>
</gene>
<dbReference type="Proteomes" id="UP000004810">
    <property type="component" value="Unassembled WGS sequence"/>
</dbReference>
<sequence length="99" mass="11950">MSPPIFVFVQQLHLHHAGHLNCLFLYLNYCERAAEECHCDDMTRTIFFYYLCHNYTTWLGLYEELHHPYQLISTNISANYPVFSNDIQELRILHYNHKK</sequence>
<evidence type="ECO:0000313" key="2">
    <source>
        <dbReference type="Proteomes" id="UP000004810"/>
    </source>
</evidence>